<proteinExistence type="predicted"/>
<evidence type="ECO:0000259" key="1">
    <source>
        <dbReference type="Pfam" id="PF10105"/>
    </source>
</evidence>
<protein>
    <recommendedName>
        <fullName evidence="1">DUF2344 domain-containing protein</fullName>
    </recommendedName>
</protein>
<sequence length="241" mass="26427">MCGRCAHGLSHLKTAPLVAPVSATAGPRTGKEQGFRYLFSYKKGDEARFIAHRDIMRLFERACRCAQVYPAYSAGFSPHPEFSFTYPLPLGCCGEAELFTGLFYTEIDQSVIDRINANLPVGLEIKSREISEVRAALEERIFAAEYTVQFEVVGQSMRDKAAAFAVASSWPVVVEKKGSTIQTDFKPGVLSSGFDGEMYCATLALGQKGAVRITDLVASVFAMDRAAVLCLPICRKRFALK</sequence>
<reference evidence="2 3" key="1">
    <citation type="journal article" date="2016" name="Nat. Commun.">
        <title>Thousands of microbial genomes shed light on interconnected biogeochemical processes in an aquifer system.</title>
        <authorList>
            <person name="Anantharaman K."/>
            <person name="Brown C.T."/>
            <person name="Hug L.A."/>
            <person name="Sharon I."/>
            <person name="Castelle C.J."/>
            <person name="Probst A.J."/>
            <person name="Thomas B.C."/>
            <person name="Singh A."/>
            <person name="Wilkins M.J."/>
            <person name="Karaoz U."/>
            <person name="Brodie E.L."/>
            <person name="Williams K.H."/>
            <person name="Hubbard S.S."/>
            <person name="Banfield J.F."/>
        </authorList>
    </citation>
    <scope>NUCLEOTIDE SEQUENCE [LARGE SCALE GENOMIC DNA]</scope>
</reference>
<organism evidence="2 3">
    <name type="scientific">Candidatus Raymondbacteria bacterium RIFOXYD12_FULL_49_13</name>
    <dbReference type="NCBI Taxonomy" id="1817890"/>
    <lineage>
        <taxon>Bacteria</taxon>
        <taxon>Raymondiibacteriota</taxon>
    </lineage>
</organism>
<comment type="caution">
    <text evidence="2">The sequence shown here is derived from an EMBL/GenBank/DDBJ whole genome shotgun (WGS) entry which is preliminary data.</text>
</comment>
<feature type="domain" description="DUF2344" evidence="1">
    <location>
        <begin position="36"/>
        <end position="193"/>
    </location>
</feature>
<dbReference type="Pfam" id="PF10105">
    <property type="entry name" value="DUF2344"/>
    <property type="match status" value="1"/>
</dbReference>
<gene>
    <name evidence="2" type="ORF">A2519_22490</name>
</gene>
<dbReference type="NCBIfam" id="TIGR03936">
    <property type="entry name" value="sam_1_link_chp"/>
    <property type="match status" value="1"/>
</dbReference>
<name>A0A1F7F3U1_UNCRA</name>
<evidence type="ECO:0000313" key="2">
    <source>
        <dbReference type="EMBL" id="OGK01223.1"/>
    </source>
</evidence>
<accession>A0A1F7F3U1</accession>
<dbReference type="EMBL" id="MFYX01000130">
    <property type="protein sequence ID" value="OGK01223.1"/>
    <property type="molecule type" value="Genomic_DNA"/>
</dbReference>
<dbReference type="AlphaFoldDB" id="A0A1F7F3U1"/>
<dbReference type="Proteomes" id="UP000179243">
    <property type="component" value="Unassembled WGS sequence"/>
</dbReference>
<evidence type="ECO:0000313" key="3">
    <source>
        <dbReference type="Proteomes" id="UP000179243"/>
    </source>
</evidence>
<dbReference type="InterPro" id="IPR018768">
    <property type="entry name" value="DUF2344"/>
</dbReference>